<gene>
    <name evidence="1" type="primary">yocN_1</name>
    <name evidence="1" type="ORF">BN000_03098</name>
</gene>
<proteinExistence type="predicted"/>
<keyword evidence="2" id="KW-1185">Reference proteome</keyword>
<reference evidence="2" key="1">
    <citation type="submission" date="2015-05" db="EMBL/GenBank/DDBJ databases">
        <authorList>
            <person name="Urmite Genomes"/>
        </authorList>
    </citation>
    <scope>NUCLEOTIDE SEQUENCE [LARGE SCALE GENOMIC DNA]</scope>
    <source>
        <strain evidence="2">LF1</strain>
    </source>
</reference>
<sequence>MVVFSPVQVNLLGIKINSLDNASVMNIGPILYIDQYISYKRNQGYGEQNGDIARYFIPISYVFDADMNDGLSAKYSII</sequence>
<dbReference type="STRING" id="1499688.BN000_03098"/>
<dbReference type="Proteomes" id="UP000199087">
    <property type="component" value="Unassembled WGS sequence"/>
</dbReference>
<name>A0A0U1NYM8_9BACI</name>
<dbReference type="OrthoDB" id="2680365at2"/>
<dbReference type="AlphaFoldDB" id="A0A0U1NYM8"/>
<dbReference type="EMBL" id="CVRB01000003">
    <property type="protein sequence ID" value="CRK83140.1"/>
    <property type="molecule type" value="Genomic_DNA"/>
</dbReference>
<evidence type="ECO:0000313" key="1">
    <source>
        <dbReference type="EMBL" id="CRK83140.1"/>
    </source>
</evidence>
<organism evidence="1 2">
    <name type="scientific">Neobacillus massiliamazoniensis</name>
    <dbReference type="NCBI Taxonomy" id="1499688"/>
    <lineage>
        <taxon>Bacteria</taxon>
        <taxon>Bacillati</taxon>
        <taxon>Bacillota</taxon>
        <taxon>Bacilli</taxon>
        <taxon>Bacillales</taxon>
        <taxon>Bacillaceae</taxon>
        <taxon>Neobacillus</taxon>
    </lineage>
</organism>
<evidence type="ECO:0000313" key="2">
    <source>
        <dbReference type="Proteomes" id="UP000199087"/>
    </source>
</evidence>
<accession>A0A0U1NYM8</accession>
<protein>
    <submittedName>
        <fullName evidence="1">YocN</fullName>
    </submittedName>
</protein>
<dbReference type="RefSeq" id="WP_090635420.1">
    <property type="nucleotide sequence ID" value="NZ_CVRB01000003.1"/>
</dbReference>